<reference evidence="2 3" key="1">
    <citation type="journal article" date="2009" name="Science">
        <title>Genome sequence, comparative analysis, and population genetics of the domestic horse.</title>
        <authorList>
            <consortium name="Broad Institute Genome Sequencing Platform"/>
            <consortium name="Broad Institute Whole Genome Assembly Team"/>
            <person name="Wade C.M."/>
            <person name="Giulotto E."/>
            <person name="Sigurdsson S."/>
            <person name="Zoli M."/>
            <person name="Gnerre S."/>
            <person name="Imsland F."/>
            <person name="Lear T.L."/>
            <person name="Adelson D.L."/>
            <person name="Bailey E."/>
            <person name="Bellone R.R."/>
            <person name="Bloecker H."/>
            <person name="Distl O."/>
            <person name="Edgar R.C."/>
            <person name="Garber M."/>
            <person name="Leeb T."/>
            <person name="Mauceli E."/>
            <person name="MacLeod J.N."/>
            <person name="Penedo M.C.T."/>
            <person name="Raison J.M."/>
            <person name="Sharpe T."/>
            <person name="Vogel J."/>
            <person name="Andersson L."/>
            <person name="Antczak D.F."/>
            <person name="Biagi T."/>
            <person name="Binns M.M."/>
            <person name="Chowdhary B.P."/>
            <person name="Coleman S.J."/>
            <person name="Della Valle G."/>
            <person name="Fryc S."/>
            <person name="Guerin G."/>
            <person name="Hasegawa T."/>
            <person name="Hill E.W."/>
            <person name="Jurka J."/>
            <person name="Kiialainen A."/>
            <person name="Lindgren G."/>
            <person name="Liu J."/>
            <person name="Magnani E."/>
            <person name="Mickelson J.R."/>
            <person name="Murray J."/>
            <person name="Nergadze S.G."/>
            <person name="Onofrio R."/>
            <person name="Pedroni S."/>
            <person name="Piras M.F."/>
            <person name="Raudsepp T."/>
            <person name="Rocchi M."/>
            <person name="Roeed K.H."/>
            <person name="Ryder O.A."/>
            <person name="Searle S."/>
            <person name="Skow L."/>
            <person name="Swinburne J.E."/>
            <person name="Syvaenen A.C."/>
            <person name="Tozaki T."/>
            <person name="Valberg S.J."/>
            <person name="Vaudin M."/>
            <person name="White J.R."/>
            <person name="Zody M.C."/>
            <person name="Lander E.S."/>
            <person name="Lindblad-Toh K."/>
        </authorList>
    </citation>
    <scope>NUCLEOTIDE SEQUENCE [LARGE SCALE GENOMIC DNA]</scope>
    <source>
        <strain evidence="2 3">Thoroughbred</strain>
    </source>
</reference>
<name>A0A9L0TDY2_HORSE</name>
<feature type="compositionally biased region" description="Basic and acidic residues" evidence="1">
    <location>
        <begin position="280"/>
        <end position="306"/>
    </location>
</feature>
<feature type="compositionally biased region" description="Low complexity" evidence="1">
    <location>
        <begin position="35"/>
        <end position="44"/>
    </location>
</feature>
<dbReference type="Ensembl" id="ENSECAT00000091266.1">
    <property type="protein sequence ID" value="ENSECAP00000085336.1"/>
    <property type="gene ID" value="ENSECAG00000050186.1"/>
</dbReference>
<reference evidence="2" key="2">
    <citation type="submission" date="2025-05" db="UniProtKB">
        <authorList>
            <consortium name="Ensembl"/>
        </authorList>
    </citation>
    <scope>IDENTIFICATION</scope>
    <source>
        <strain evidence="2">Thoroughbred</strain>
    </source>
</reference>
<sequence>GATPRTCPPGSSCHAPPHRPPPTCAGRSEPPCPPRSRSAGPRSGRGNRRRRRRTDCTRGGGARPAPRRSHTCPGGCETLTPPRGQPRPLGPAPAPPPAGIKPELKLEPRKSPRRLFPGRGPGSTRSLGVNLGPGDSGRPWPVRGDGGSGPGPGPASLTGLALVVVAAQVVQAHSESLCVALGGPRLPLPILRPLLLHPRRPRLHPRTCGVAVEPHELRVVHVADGDEAGLPAARPGHGGGEIPHGVGAWGRGGAETRPTLLLARVPGPRVMGPGGGRGRGGRETEKGRWKTRVGEMRRRDTGEGRRGVRTWQGRGRGGCLSGSGGDALPRGSCAPHPQPGPLALAGSS</sequence>
<dbReference type="AlphaFoldDB" id="A0A9L0TDY2"/>
<feature type="compositionally biased region" description="Gly residues" evidence="1">
    <location>
        <begin position="314"/>
        <end position="325"/>
    </location>
</feature>
<evidence type="ECO:0000256" key="1">
    <source>
        <dbReference type="SAM" id="MobiDB-lite"/>
    </source>
</evidence>
<feature type="region of interest" description="Disordered" evidence="1">
    <location>
        <begin position="1"/>
        <end position="153"/>
    </location>
</feature>
<evidence type="ECO:0000313" key="2">
    <source>
        <dbReference type="Ensembl" id="ENSECAP00000085336.1"/>
    </source>
</evidence>
<dbReference type="Proteomes" id="UP000002281">
    <property type="component" value="Chromosome 20"/>
</dbReference>
<feature type="compositionally biased region" description="Pro residues" evidence="1">
    <location>
        <begin position="83"/>
        <end position="99"/>
    </location>
</feature>
<dbReference type="GeneTree" id="ENSGT00860000135184"/>
<dbReference type="Ensembl" id="ENSECAT00000105192.1">
    <property type="protein sequence ID" value="ENSECAP00000081397.1"/>
    <property type="gene ID" value="ENSECAG00000050186.1"/>
</dbReference>
<feature type="region of interest" description="Disordered" evidence="1">
    <location>
        <begin position="265"/>
        <end position="348"/>
    </location>
</feature>
<organism evidence="2 3">
    <name type="scientific">Equus caballus</name>
    <name type="common">Horse</name>
    <dbReference type="NCBI Taxonomy" id="9796"/>
    <lineage>
        <taxon>Eukaryota</taxon>
        <taxon>Metazoa</taxon>
        <taxon>Chordata</taxon>
        <taxon>Craniata</taxon>
        <taxon>Vertebrata</taxon>
        <taxon>Euteleostomi</taxon>
        <taxon>Mammalia</taxon>
        <taxon>Eutheria</taxon>
        <taxon>Laurasiatheria</taxon>
        <taxon>Perissodactyla</taxon>
        <taxon>Equidae</taxon>
        <taxon>Equus</taxon>
    </lineage>
</organism>
<evidence type="ECO:0000313" key="3">
    <source>
        <dbReference type="Proteomes" id="UP000002281"/>
    </source>
</evidence>
<protein>
    <submittedName>
        <fullName evidence="2">Uncharacterized protein</fullName>
    </submittedName>
</protein>
<accession>A0A9L0TDY2</accession>
<proteinExistence type="predicted"/>
<keyword evidence="3" id="KW-1185">Reference proteome</keyword>